<reference evidence="1 2" key="1">
    <citation type="submission" date="2015-03" db="EMBL/GenBank/DDBJ databases">
        <authorList>
            <consortium name="Pathogen Informatics"/>
        </authorList>
    </citation>
    <scope>NUCLEOTIDE SEQUENCE [LARGE SCALE GENOMIC DNA]</scope>
    <source>
        <strain evidence="1 2">A1104</strain>
    </source>
</reference>
<dbReference type="AlphaFoldDB" id="A0A655D2W0"/>
<protein>
    <submittedName>
        <fullName evidence="1">Uncharacterized protein</fullName>
    </submittedName>
</protein>
<evidence type="ECO:0000313" key="2">
    <source>
        <dbReference type="Proteomes" id="UP000041314"/>
    </source>
</evidence>
<accession>A0A655D2W0</accession>
<dbReference type="EMBL" id="CQPA01000021">
    <property type="protein sequence ID" value="CNU41148.1"/>
    <property type="molecule type" value="Genomic_DNA"/>
</dbReference>
<evidence type="ECO:0000313" key="1">
    <source>
        <dbReference type="EMBL" id="CNU41148.1"/>
    </source>
</evidence>
<sequence>MKTLFHRHPRHTGKVARHQLLLMVKYINAQPAVALKNGVHGAIGINTYHHGGRRIGDGADRCCGDTAASGVTRRGYDVDRCRQTCHRIAKTQTLFIYLHENLLPRYFSSLSS</sequence>
<dbReference type="Proteomes" id="UP000041314">
    <property type="component" value="Unassembled WGS sequence"/>
</dbReference>
<organism evidence="1 2">
    <name type="scientific">Salmonella enterica subsp. enterica serovar Bovismorbificans</name>
    <dbReference type="NCBI Taxonomy" id="58097"/>
    <lineage>
        <taxon>Bacteria</taxon>
        <taxon>Pseudomonadati</taxon>
        <taxon>Pseudomonadota</taxon>
        <taxon>Gammaproteobacteria</taxon>
        <taxon>Enterobacterales</taxon>
        <taxon>Enterobacteriaceae</taxon>
        <taxon>Salmonella</taxon>
    </lineage>
</organism>
<proteinExistence type="predicted"/>
<gene>
    <name evidence="1" type="ORF">ERS008198_02710</name>
</gene>
<name>A0A655D2W0_SALET</name>